<dbReference type="EMBL" id="JAAORB010000005">
    <property type="protein sequence ID" value="NHQ73795.1"/>
    <property type="molecule type" value="Genomic_DNA"/>
</dbReference>
<dbReference type="AlphaFoldDB" id="A0A967BC19"/>
<evidence type="ECO:0000313" key="1">
    <source>
        <dbReference type="EMBL" id="NHQ73795.1"/>
    </source>
</evidence>
<dbReference type="Proteomes" id="UP000639775">
    <property type="component" value="Unassembled WGS sequence"/>
</dbReference>
<reference evidence="1" key="1">
    <citation type="submission" date="2020-03" db="EMBL/GenBank/DDBJ databases">
        <title>Roseovarius gahaiensis sp. nov., isolated from Gahai Saline Lake, China.</title>
        <authorList>
            <person name="Sun X."/>
        </authorList>
    </citation>
    <scope>NUCLEOTIDE SEQUENCE</scope>
    <source>
        <strain evidence="1">GH877</strain>
    </source>
</reference>
<dbReference type="RefSeq" id="WP_167193979.1">
    <property type="nucleotide sequence ID" value="NZ_JAAORB010000005.1"/>
</dbReference>
<protein>
    <submittedName>
        <fullName evidence="1">Uncharacterized protein</fullName>
    </submittedName>
</protein>
<organism evidence="1 2">
    <name type="scientific">Roseovarius gahaiensis</name>
    <dbReference type="NCBI Taxonomy" id="2716691"/>
    <lineage>
        <taxon>Bacteria</taxon>
        <taxon>Pseudomonadati</taxon>
        <taxon>Pseudomonadota</taxon>
        <taxon>Alphaproteobacteria</taxon>
        <taxon>Rhodobacterales</taxon>
        <taxon>Roseobacteraceae</taxon>
        <taxon>Roseovarius</taxon>
    </lineage>
</organism>
<proteinExistence type="predicted"/>
<name>A0A967BC19_9RHOB</name>
<gene>
    <name evidence="1" type="ORF">HAT86_04845</name>
</gene>
<evidence type="ECO:0000313" key="2">
    <source>
        <dbReference type="Proteomes" id="UP000639775"/>
    </source>
</evidence>
<keyword evidence="2" id="KW-1185">Reference proteome</keyword>
<comment type="caution">
    <text evidence="1">The sequence shown here is derived from an EMBL/GenBank/DDBJ whole genome shotgun (WGS) entry which is preliminary data.</text>
</comment>
<accession>A0A967BC19</accession>
<sequence length="235" mass="25759">MIRARCHPQLRSILPPPVPAAAALPEWLRSMPSEVDAASLGGVAVRTLKHCPPMIDALATGVIVPLATDLHIADGEIAWDWDPPILEDALISRAPVGLHVPEQASGLPLRLTCNAVVKFMNFWTLEVPEGWSLLFTHPLNREDLPFRSLSGVVDGDLFRDGYVHFPALWTDPSFQGTLPKGTPVAQVIAVPRGGQGLEIGEMSGDDIARNRDVQRALSEDRGVYRKRFRARDRDG</sequence>